<evidence type="ECO:0000313" key="8">
    <source>
        <dbReference type="EMBL" id="KKQ26675.1"/>
    </source>
</evidence>
<keyword evidence="4 7" id="KW-0378">Hydrolase</keyword>
<dbReference type="SUPFAM" id="SSF50324">
    <property type="entry name" value="Inorganic pyrophosphatase"/>
    <property type="match status" value="1"/>
</dbReference>
<comment type="function">
    <text evidence="7">Catalyzes the hydrolysis of inorganic pyrophosphate (PPi) forming two phosphate ions.</text>
</comment>
<feature type="binding site" evidence="7">
    <location>
        <position position="70"/>
    </location>
    <ligand>
        <name>Mg(2+)</name>
        <dbReference type="ChEBI" id="CHEBI:18420"/>
        <label>1</label>
    </ligand>
</feature>
<dbReference type="FunFam" id="3.90.80.10:FF:000003">
    <property type="entry name" value="Inorganic pyrophosphatase"/>
    <property type="match status" value="1"/>
</dbReference>
<feature type="binding site" evidence="7">
    <location>
        <position position="70"/>
    </location>
    <ligand>
        <name>Mg(2+)</name>
        <dbReference type="ChEBI" id="CHEBI:18420"/>
        <label>2</label>
    </ligand>
</feature>
<dbReference type="GO" id="GO:0000287">
    <property type="term" value="F:magnesium ion binding"/>
    <property type="evidence" value="ECO:0007669"/>
    <property type="project" value="UniProtKB-UniRule"/>
</dbReference>
<keyword evidence="5 7" id="KW-0460">Magnesium</keyword>
<evidence type="ECO:0000256" key="6">
    <source>
        <dbReference type="ARBA" id="ARBA00047820"/>
    </source>
</evidence>
<evidence type="ECO:0000256" key="1">
    <source>
        <dbReference type="ARBA" id="ARBA00001946"/>
    </source>
</evidence>
<dbReference type="NCBIfam" id="NF002317">
    <property type="entry name" value="PRK01250.1"/>
    <property type="match status" value="1"/>
</dbReference>
<accession>A0A0G0GKK0</accession>
<evidence type="ECO:0000256" key="7">
    <source>
        <dbReference type="HAMAP-Rule" id="MF_00209"/>
    </source>
</evidence>
<proteinExistence type="inferred from homology"/>
<dbReference type="GO" id="GO:0006796">
    <property type="term" value="P:phosphate-containing compound metabolic process"/>
    <property type="evidence" value="ECO:0007669"/>
    <property type="project" value="InterPro"/>
</dbReference>
<comment type="caution">
    <text evidence="8">The sequence shown here is derived from an EMBL/GenBank/DDBJ whole genome shotgun (WGS) entry which is preliminary data.</text>
</comment>
<feature type="binding site" evidence="7">
    <location>
        <position position="43"/>
    </location>
    <ligand>
        <name>substrate</name>
    </ligand>
</feature>
<dbReference type="EC" id="3.6.1.1" evidence="7"/>
<keyword evidence="2 7" id="KW-0963">Cytoplasm</keyword>
<evidence type="ECO:0000256" key="2">
    <source>
        <dbReference type="ARBA" id="ARBA00022490"/>
    </source>
</evidence>
<feature type="binding site" evidence="7">
    <location>
        <position position="141"/>
    </location>
    <ligand>
        <name>substrate</name>
    </ligand>
</feature>
<dbReference type="PANTHER" id="PTHR10286">
    <property type="entry name" value="INORGANIC PYROPHOSPHATASE"/>
    <property type="match status" value="1"/>
</dbReference>
<dbReference type="PROSITE" id="PS00387">
    <property type="entry name" value="PPASE"/>
    <property type="match status" value="1"/>
</dbReference>
<dbReference type="InterPro" id="IPR008162">
    <property type="entry name" value="Pyrophosphatase"/>
</dbReference>
<protein>
    <recommendedName>
        <fullName evidence="7">Inorganic pyrophosphatase</fullName>
        <ecNumber evidence="7">3.6.1.1</ecNumber>
    </recommendedName>
    <alternativeName>
        <fullName evidence="7">Pyrophosphate phospho-hydrolase</fullName>
        <shortName evidence="7">PPase</shortName>
    </alternativeName>
</protein>
<dbReference type="GO" id="GO:0005737">
    <property type="term" value="C:cytoplasm"/>
    <property type="evidence" value="ECO:0007669"/>
    <property type="project" value="UniProtKB-SubCell"/>
</dbReference>
<reference evidence="8 9" key="1">
    <citation type="journal article" date="2015" name="Nature">
        <title>rRNA introns, odd ribosomes, and small enigmatic genomes across a large radiation of phyla.</title>
        <authorList>
            <person name="Brown C.T."/>
            <person name="Hug L.A."/>
            <person name="Thomas B.C."/>
            <person name="Sharon I."/>
            <person name="Castelle C.J."/>
            <person name="Singh A."/>
            <person name="Wilkins M.J."/>
            <person name="Williams K.H."/>
            <person name="Banfield J.F."/>
        </authorList>
    </citation>
    <scope>NUCLEOTIDE SEQUENCE [LARGE SCALE GENOMIC DNA]</scope>
</reference>
<gene>
    <name evidence="7" type="primary">ppa</name>
    <name evidence="8" type="ORF">US40_C0001G0024</name>
</gene>
<dbReference type="CDD" id="cd00412">
    <property type="entry name" value="pyrophosphatase"/>
    <property type="match status" value="1"/>
</dbReference>
<dbReference type="Pfam" id="PF00719">
    <property type="entry name" value="Pyrophosphatase"/>
    <property type="match status" value="1"/>
</dbReference>
<dbReference type="Proteomes" id="UP000034917">
    <property type="component" value="Unassembled WGS sequence"/>
</dbReference>
<name>A0A0G0GKK0_9BACT</name>
<evidence type="ECO:0000256" key="4">
    <source>
        <dbReference type="ARBA" id="ARBA00022801"/>
    </source>
</evidence>
<feature type="binding site" evidence="7">
    <location>
        <position position="29"/>
    </location>
    <ligand>
        <name>substrate</name>
    </ligand>
</feature>
<feature type="binding site" evidence="7">
    <location>
        <position position="55"/>
    </location>
    <ligand>
        <name>substrate</name>
    </ligand>
</feature>
<dbReference type="GO" id="GO:0004427">
    <property type="term" value="F:inorganic diphosphate phosphatase activity"/>
    <property type="evidence" value="ECO:0007669"/>
    <property type="project" value="UniProtKB-UniRule"/>
</dbReference>
<feature type="binding site" evidence="7">
    <location>
        <position position="102"/>
    </location>
    <ligand>
        <name>Mg(2+)</name>
        <dbReference type="ChEBI" id="CHEBI:18420"/>
        <label>1</label>
    </ligand>
</feature>
<evidence type="ECO:0000313" key="9">
    <source>
        <dbReference type="Proteomes" id="UP000034917"/>
    </source>
</evidence>
<keyword evidence="3 7" id="KW-0479">Metal-binding</keyword>
<organism evidence="8 9">
    <name type="scientific">Candidatus Roizmanbacteria bacterium GW2011_GWC2_37_13</name>
    <dbReference type="NCBI Taxonomy" id="1618486"/>
    <lineage>
        <taxon>Bacteria</taxon>
        <taxon>Candidatus Roizmaniibacteriota</taxon>
    </lineage>
</organism>
<comment type="subunit">
    <text evidence="7">Homohexamer.</text>
</comment>
<feature type="binding site" evidence="7">
    <location>
        <position position="65"/>
    </location>
    <ligand>
        <name>Mg(2+)</name>
        <dbReference type="ChEBI" id="CHEBI:18420"/>
        <label>1</label>
    </ligand>
</feature>
<sequence>MNTQKLSAGKNVPEEVNVFIEIPQGSSIKYELDKETDVVMVDRFSYTAMFYPFNYGFVPGTSAEDGDPIDVLVISSHPVSPGVVIPARPIGMLEMEDEAGIDTKIIAVPTVKVDPFFANVKDIKDVDEMTKKKIQHFFNHYKELEPNKWVKTKNFLGKEEALRAIKKAIK</sequence>
<comment type="cofactor">
    <cofactor evidence="1 7">
        <name>Mg(2+)</name>
        <dbReference type="ChEBI" id="CHEBI:18420"/>
    </cofactor>
</comment>
<dbReference type="EMBL" id="LBSV01000001">
    <property type="protein sequence ID" value="KKQ26675.1"/>
    <property type="molecule type" value="Genomic_DNA"/>
</dbReference>
<evidence type="ECO:0000256" key="5">
    <source>
        <dbReference type="ARBA" id="ARBA00022842"/>
    </source>
</evidence>
<dbReference type="AlphaFoldDB" id="A0A0G0GKK0"/>
<dbReference type="Gene3D" id="3.90.80.10">
    <property type="entry name" value="Inorganic pyrophosphatase"/>
    <property type="match status" value="1"/>
</dbReference>
<comment type="catalytic activity">
    <reaction evidence="6 7">
        <text>diphosphate + H2O = 2 phosphate + H(+)</text>
        <dbReference type="Rhea" id="RHEA:24576"/>
        <dbReference type="ChEBI" id="CHEBI:15377"/>
        <dbReference type="ChEBI" id="CHEBI:15378"/>
        <dbReference type="ChEBI" id="CHEBI:33019"/>
        <dbReference type="ChEBI" id="CHEBI:43474"/>
        <dbReference type="EC" id="3.6.1.1"/>
    </reaction>
</comment>
<dbReference type="HAMAP" id="MF_00209">
    <property type="entry name" value="Inorganic_PPase"/>
    <property type="match status" value="1"/>
</dbReference>
<evidence type="ECO:0000256" key="3">
    <source>
        <dbReference type="ARBA" id="ARBA00022723"/>
    </source>
</evidence>
<dbReference type="InterPro" id="IPR036649">
    <property type="entry name" value="Pyrophosphatase_sf"/>
</dbReference>
<comment type="similarity">
    <text evidence="7">Belongs to the PPase family.</text>
</comment>
<comment type="subcellular location">
    <subcellularLocation>
        <location evidence="7">Cytoplasm</location>
    </subcellularLocation>
</comment>
<dbReference type="PATRIC" id="fig|1618486.3.peg.25"/>